<feature type="binding site" evidence="5">
    <location>
        <position position="68"/>
    </location>
    <ligand>
        <name>a divalent metal cation</name>
        <dbReference type="ChEBI" id="CHEBI:60240"/>
        <label>1</label>
    </ligand>
</feature>
<feature type="binding site" evidence="5">
    <location>
        <position position="226"/>
    </location>
    <ligand>
        <name>a divalent metal cation</name>
        <dbReference type="ChEBI" id="CHEBI:60240"/>
        <label>1</label>
    </ligand>
</feature>
<dbReference type="PANTHER" id="PTHR13799">
    <property type="entry name" value="NGG1 INTERACTING FACTOR 3"/>
    <property type="match status" value="1"/>
</dbReference>
<reference evidence="6" key="2">
    <citation type="submission" date="2021-04" db="EMBL/GenBank/DDBJ databases">
        <authorList>
            <person name="Gilroy R."/>
        </authorList>
    </citation>
    <scope>NUCLEOTIDE SEQUENCE</scope>
    <source>
        <strain evidence="6">378</strain>
    </source>
</reference>
<evidence type="ECO:0000256" key="4">
    <source>
        <dbReference type="ARBA" id="ARBA00022723"/>
    </source>
</evidence>
<dbReference type="AlphaFoldDB" id="A0A948WYU9"/>
<comment type="similarity">
    <text evidence="1">Belongs to the GTP cyclohydrolase I type 2/NIF3 family.</text>
</comment>
<dbReference type="EMBL" id="JAHLFE010000014">
    <property type="protein sequence ID" value="MBU3843404.1"/>
    <property type="molecule type" value="Genomic_DNA"/>
</dbReference>
<evidence type="ECO:0000256" key="1">
    <source>
        <dbReference type="ARBA" id="ARBA00006964"/>
    </source>
</evidence>
<proteinExistence type="inferred from homology"/>
<reference evidence="6" key="1">
    <citation type="journal article" date="2021" name="PeerJ">
        <title>Extensive microbial diversity within the chicken gut microbiome revealed by metagenomics and culture.</title>
        <authorList>
            <person name="Gilroy R."/>
            <person name="Ravi A."/>
            <person name="Getino M."/>
            <person name="Pursley I."/>
            <person name="Horton D.L."/>
            <person name="Alikhan N.F."/>
            <person name="Baker D."/>
            <person name="Gharbi K."/>
            <person name="Hall N."/>
            <person name="Watson M."/>
            <person name="Adriaenssens E.M."/>
            <person name="Foster-Nyarko E."/>
            <person name="Jarju S."/>
            <person name="Secka A."/>
            <person name="Antonio M."/>
            <person name="Oren A."/>
            <person name="Chaudhuri R.R."/>
            <person name="La Ragione R."/>
            <person name="Hildebrand F."/>
            <person name="Pallen M.J."/>
        </authorList>
    </citation>
    <scope>NUCLEOTIDE SEQUENCE</scope>
    <source>
        <strain evidence="6">378</strain>
    </source>
</reference>
<protein>
    <recommendedName>
        <fullName evidence="3">GTP cyclohydrolase 1 type 2 homolog</fullName>
    </recommendedName>
</protein>
<dbReference type="NCBIfam" id="TIGR00486">
    <property type="entry name" value="YbgI_SA1388"/>
    <property type="match status" value="1"/>
</dbReference>
<evidence type="ECO:0000313" key="6">
    <source>
        <dbReference type="EMBL" id="MBU3843404.1"/>
    </source>
</evidence>
<evidence type="ECO:0000256" key="3">
    <source>
        <dbReference type="ARBA" id="ARBA00022112"/>
    </source>
</evidence>
<accession>A0A948WYU9</accession>
<evidence type="ECO:0000313" key="7">
    <source>
        <dbReference type="Proteomes" id="UP000733611"/>
    </source>
</evidence>
<dbReference type="SUPFAM" id="SSF102705">
    <property type="entry name" value="NIF3 (NGG1p interacting factor 3)-like"/>
    <property type="match status" value="1"/>
</dbReference>
<sequence>MTEAQPNVQQIVAFLDDFLESRDFRDVSYNGLQVAGSKHIKKIVTACTASLEAIDTALELNADMLLVHHGLFWKGADPRLVGNYYQRVKTLIKGKINLVAYHLPLDAHFSHGNNAYLAQILGADKLDYVVPGDKTSIAMRAQLFEGLTVSEITAILCERLDTRVQVIGNISSDMMLDDLLICSGSGSSFLDNDKQPTYQALITGDVNEQTYHMAVETGTVVFVVGHHASEQVAINNLGALVAEKFGLEHHATHFSYEKDLPSFTVESLDSADEE</sequence>
<dbReference type="PANTHER" id="PTHR13799:SF14">
    <property type="entry name" value="GTP CYCLOHYDROLASE 1 TYPE 2 HOMOLOG"/>
    <property type="match status" value="1"/>
</dbReference>
<dbReference type="GO" id="GO:0046872">
    <property type="term" value="F:metal ion binding"/>
    <property type="evidence" value="ECO:0007669"/>
    <property type="project" value="UniProtKB-KW"/>
</dbReference>
<comment type="caution">
    <text evidence="6">The sequence shown here is derived from an EMBL/GenBank/DDBJ whole genome shotgun (WGS) entry which is preliminary data.</text>
</comment>
<name>A0A948WYU9_9GAMM</name>
<evidence type="ECO:0000256" key="2">
    <source>
        <dbReference type="ARBA" id="ARBA00011643"/>
    </source>
</evidence>
<keyword evidence="4 5" id="KW-0479">Metal-binding</keyword>
<comment type="subunit">
    <text evidence="2">Homohexamer.</text>
</comment>
<feature type="binding site" evidence="5">
    <location>
        <position position="106"/>
    </location>
    <ligand>
        <name>a divalent metal cation</name>
        <dbReference type="ChEBI" id="CHEBI:60240"/>
        <label>1</label>
    </ligand>
</feature>
<organism evidence="6 7">
    <name type="scientific">Candidatus Anaerobiospirillum pullicola</name>
    <dbReference type="NCBI Taxonomy" id="2838451"/>
    <lineage>
        <taxon>Bacteria</taxon>
        <taxon>Pseudomonadati</taxon>
        <taxon>Pseudomonadota</taxon>
        <taxon>Gammaproteobacteria</taxon>
        <taxon>Aeromonadales</taxon>
        <taxon>Succinivibrionaceae</taxon>
        <taxon>Anaerobiospirillum</taxon>
    </lineage>
</organism>
<dbReference type="GO" id="GO:0005737">
    <property type="term" value="C:cytoplasm"/>
    <property type="evidence" value="ECO:0007669"/>
    <property type="project" value="TreeGrafter"/>
</dbReference>
<feature type="binding site" evidence="5">
    <location>
        <position position="230"/>
    </location>
    <ligand>
        <name>a divalent metal cation</name>
        <dbReference type="ChEBI" id="CHEBI:60240"/>
        <label>1</label>
    </ligand>
</feature>
<feature type="binding site" evidence="5">
    <location>
        <position position="69"/>
    </location>
    <ligand>
        <name>a divalent metal cation</name>
        <dbReference type="ChEBI" id="CHEBI:60240"/>
        <label>1</label>
    </ligand>
</feature>
<dbReference type="InterPro" id="IPR002678">
    <property type="entry name" value="DUF34/NIF3"/>
</dbReference>
<dbReference type="Pfam" id="PF01784">
    <property type="entry name" value="DUF34_NIF3"/>
    <property type="match status" value="1"/>
</dbReference>
<dbReference type="Gene3D" id="3.40.1390.30">
    <property type="entry name" value="NIF3 (NGG1p interacting factor 3)-like"/>
    <property type="match status" value="2"/>
</dbReference>
<evidence type="ECO:0000256" key="5">
    <source>
        <dbReference type="PIRSR" id="PIRSR602678-1"/>
    </source>
</evidence>
<dbReference type="Proteomes" id="UP000733611">
    <property type="component" value="Unassembled WGS sequence"/>
</dbReference>
<gene>
    <name evidence="6" type="ORF">H9847_00810</name>
</gene>
<dbReference type="InterPro" id="IPR036069">
    <property type="entry name" value="DUF34/NIF3_sf"/>
</dbReference>
<dbReference type="FunFam" id="3.40.1390.30:FF:000001">
    <property type="entry name" value="GTP cyclohydrolase 1 type 2"/>
    <property type="match status" value="1"/>
</dbReference>